<feature type="signal peptide" evidence="1">
    <location>
        <begin position="1"/>
        <end position="23"/>
    </location>
</feature>
<evidence type="ECO:0008006" key="4">
    <source>
        <dbReference type="Google" id="ProtNLM"/>
    </source>
</evidence>
<feature type="chain" id="PRO_5001750809" description="DUF3142 domain-containing protein" evidence="1">
    <location>
        <begin position="24"/>
        <end position="401"/>
    </location>
</feature>
<evidence type="ECO:0000313" key="2">
    <source>
        <dbReference type="EMBL" id="KFB72627.1"/>
    </source>
</evidence>
<keyword evidence="1" id="KW-0732">Signal</keyword>
<evidence type="ECO:0000256" key="1">
    <source>
        <dbReference type="SAM" id="SignalP"/>
    </source>
</evidence>
<reference evidence="2 3" key="1">
    <citation type="submission" date="2014-02" db="EMBL/GenBank/DDBJ databases">
        <title>Expanding our view of genomic diversity in Candidatus Accumulibacter clades.</title>
        <authorList>
            <person name="Skennerton C.T."/>
            <person name="Barr J.J."/>
            <person name="Slater F.R."/>
            <person name="Bond P.L."/>
            <person name="Tyson G.W."/>
        </authorList>
    </citation>
    <scope>NUCLEOTIDE SEQUENCE [LARGE SCALE GENOMIC DNA]</scope>
    <source>
        <strain evidence="3">BA-91</strain>
    </source>
</reference>
<dbReference type="EMBL" id="JDVG02000362">
    <property type="protein sequence ID" value="KFB72627.1"/>
    <property type="molecule type" value="Genomic_DNA"/>
</dbReference>
<dbReference type="Pfam" id="PF11340">
    <property type="entry name" value="DUF3142"/>
    <property type="match status" value="1"/>
</dbReference>
<comment type="caution">
    <text evidence="2">The sequence shown here is derived from an EMBL/GenBank/DDBJ whole genome shotgun (WGS) entry which is preliminary data.</text>
</comment>
<dbReference type="PROSITE" id="PS51257">
    <property type="entry name" value="PROKAR_LIPOPROTEIN"/>
    <property type="match status" value="1"/>
</dbReference>
<organism evidence="2 3">
    <name type="scientific">Candidatus Accumulibacter phosphatis</name>
    <dbReference type="NCBI Taxonomy" id="327160"/>
    <lineage>
        <taxon>Bacteria</taxon>
        <taxon>Pseudomonadati</taxon>
        <taxon>Pseudomonadota</taxon>
        <taxon>Betaproteobacteria</taxon>
        <taxon>Candidatus Accumulibacter</taxon>
    </lineage>
</organism>
<name>A0A080LVE3_9PROT</name>
<dbReference type="InterPro" id="IPR021488">
    <property type="entry name" value="DUF3142"/>
</dbReference>
<proteinExistence type="predicted"/>
<dbReference type="AlphaFoldDB" id="A0A080LVE3"/>
<accession>A0A080LVE3</accession>
<dbReference type="Proteomes" id="UP000020077">
    <property type="component" value="Unassembled WGS sequence"/>
</dbReference>
<gene>
    <name evidence="2" type="ORF">AW09_002182</name>
</gene>
<protein>
    <recommendedName>
        <fullName evidence="4">DUF3142 domain-containing protein</fullName>
    </recommendedName>
</protein>
<sequence length="401" mass="43592" precursor="true">MIARRLPVALLAVMLLAACAEKAGPQALEHEAYVWQRRWSPALAAALRDSADLVRAWRVLAGEVDAGGNFRRLAVDPAALAVSGRPAIPVVRIEAPLATLDRAQLIAGIVALQRDWPASTTIEIDHDCGTRQLADYARFLVALRQELPSGRRLSLTVLPDWLAASELDGLLATADEIVLQLHSVHGSARSLFDPAGARAWTSQLARRIDKPFRVALPTYGSRVVVDERGRITAIESEVPVDPYRVAGVPDQGRELFAPPATVSAFLRWLEKSPPPRLSGVVWFRLPLVGDQRAWTPATWRAVIRDTETAIRLSAELRPGNQPGQQRIVLRNAGIMDTTLPATLIVQAPCRGLTGSQSYLLERQGEDSLFLRSQQALLRAGSEVSVGLADCPSGPGGLWIDE</sequence>
<evidence type="ECO:0000313" key="3">
    <source>
        <dbReference type="Proteomes" id="UP000020077"/>
    </source>
</evidence>